<feature type="compositionally biased region" description="Basic residues" evidence="4">
    <location>
        <begin position="62"/>
        <end position="77"/>
    </location>
</feature>
<feature type="transmembrane region" description="Helical" evidence="5">
    <location>
        <begin position="6"/>
        <end position="27"/>
    </location>
</feature>
<dbReference type="PANTHER" id="PTHR45672:SF3">
    <property type="entry name" value="THIOREDOXIN DOMAIN-CONTAINING PROTEIN 5"/>
    <property type="match status" value="1"/>
</dbReference>
<dbReference type="InterPro" id="IPR036249">
    <property type="entry name" value="Thioredoxin-like_sf"/>
</dbReference>
<feature type="compositionally biased region" description="Low complexity" evidence="4">
    <location>
        <begin position="78"/>
        <end position="93"/>
    </location>
</feature>
<dbReference type="PROSITE" id="PS51352">
    <property type="entry name" value="THIOREDOXIN_2"/>
    <property type="match status" value="3"/>
</dbReference>
<dbReference type="SUPFAM" id="SSF52833">
    <property type="entry name" value="Thioredoxin-like"/>
    <property type="match status" value="3"/>
</dbReference>
<feature type="compositionally biased region" description="Low complexity" evidence="4">
    <location>
        <begin position="40"/>
        <end position="61"/>
    </location>
</feature>
<dbReference type="Proteomes" id="UP000663848">
    <property type="component" value="Unassembled WGS sequence"/>
</dbReference>
<feature type="region of interest" description="Disordered" evidence="4">
    <location>
        <begin position="157"/>
        <end position="190"/>
    </location>
</feature>
<dbReference type="EMBL" id="CAJOBR010000528">
    <property type="protein sequence ID" value="CAF4519858.1"/>
    <property type="molecule type" value="Genomic_DNA"/>
</dbReference>
<feature type="domain" description="Thioredoxin" evidence="6">
    <location>
        <begin position="932"/>
        <end position="1062"/>
    </location>
</feature>
<feature type="compositionally biased region" description="Polar residues" evidence="4">
    <location>
        <begin position="293"/>
        <end position="302"/>
    </location>
</feature>
<comment type="similarity">
    <text evidence="1">Belongs to the protein disulfide isomerase family.</text>
</comment>
<comment type="caution">
    <text evidence="7">The sequence shown here is derived from an EMBL/GenBank/DDBJ whole genome shotgun (WGS) entry which is preliminary data.</text>
</comment>
<dbReference type="GO" id="GO:0003756">
    <property type="term" value="F:protein disulfide isomerase activity"/>
    <property type="evidence" value="ECO:0007669"/>
    <property type="project" value="TreeGrafter"/>
</dbReference>
<feature type="compositionally biased region" description="Polar residues" evidence="4">
    <location>
        <begin position="228"/>
        <end position="240"/>
    </location>
</feature>
<evidence type="ECO:0000256" key="1">
    <source>
        <dbReference type="ARBA" id="ARBA00006347"/>
    </source>
</evidence>
<dbReference type="Pfam" id="PF00085">
    <property type="entry name" value="Thioredoxin"/>
    <property type="match status" value="3"/>
</dbReference>
<keyword evidence="5" id="KW-0812">Transmembrane</keyword>
<feature type="region of interest" description="Disordered" evidence="4">
    <location>
        <begin position="336"/>
        <end position="382"/>
    </location>
</feature>
<evidence type="ECO:0000313" key="8">
    <source>
        <dbReference type="Proteomes" id="UP000663848"/>
    </source>
</evidence>
<proteinExistence type="inferred from homology"/>
<organism evidence="7 8">
    <name type="scientific">Rotaria socialis</name>
    <dbReference type="NCBI Taxonomy" id="392032"/>
    <lineage>
        <taxon>Eukaryota</taxon>
        <taxon>Metazoa</taxon>
        <taxon>Spiralia</taxon>
        <taxon>Gnathifera</taxon>
        <taxon>Rotifera</taxon>
        <taxon>Eurotatoria</taxon>
        <taxon>Bdelloidea</taxon>
        <taxon>Philodinida</taxon>
        <taxon>Philodinidae</taxon>
        <taxon>Rotaria</taxon>
    </lineage>
</organism>
<gene>
    <name evidence="7" type="ORF">QYT958_LOCUS6113</name>
</gene>
<dbReference type="CDD" id="cd02961">
    <property type="entry name" value="PDI_a_family"/>
    <property type="match status" value="1"/>
</dbReference>
<dbReference type="GO" id="GO:0006457">
    <property type="term" value="P:protein folding"/>
    <property type="evidence" value="ECO:0007669"/>
    <property type="project" value="TreeGrafter"/>
</dbReference>
<dbReference type="InterPro" id="IPR051063">
    <property type="entry name" value="PDI"/>
</dbReference>
<feature type="coiled-coil region" evidence="3">
    <location>
        <begin position="600"/>
        <end position="682"/>
    </location>
</feature>
<protein>
    <recommendedName>
        <fullName evidence="6">Thioredoxin domain-containing protein</fullName>
    </recommendedName>
</protein>
<dbReference type="InterPro" id="IPR013766">
    <property type="entry name" value="Thioredoxin_domain"/>
</dbReference>
<dbReference type="AlphaFoldDB" id="A0A820WMJ6"/>
<keyword evidence="3" id="KW-0175">Coiled coil</keyword>
<keyword evidence="2" id="KW-0732">Signal</keyword>
<feature type="region of interest" description="Disordered" evidence="4">
    <location>
        <begin position="39"/>
        <end position="137"/>
    </location>
</feature>
<reference evidence="7" key="1">
    <citation type="submission" date="2021-02" db="EMBL/GenBank/DDBJ databases">
        <authorList>
            <person name="Nowell W R."/>
        </authorList>
    </citation>
    <scope>NUCLEOTIDE SEQUENCE</scope>
</reference>
<feature type="region of interest" description="Disordered" evidence="4">
    <location>
        <begin position="254"/>
        <end position="302"/>
    </location>
</feature>
<feature type="compositionally biased region" description="Polar residues" evidence="4">
    <location>
        <begin position="175"/>
        <end position="190"/>
    </location>
</feature>
<dbReference type="GO" id="GO:0005783">
    <property type="term" value="C:endoplasmic reticulum"/>
    <property type="evidence" value="ECO:0007669"/>
    <property type="project" value="TreeGrafter"/>
</dbReference>
<dbReference type="Gene3D" id="3.40.30.10">
    <property type="entry name" value="Glutaredoxin"/>
    <property type="match status" value="3"/>
</dbReference>
<feature type="compositionally biased region" description="Low complexity" evidence="4">
    <location>
        <begin position="350"/>
        <end position="377"/>
    </location>
</feature>
<feature type="domain" description="Thioredoxin" evidence="6">
    <location>
        <begin position="690"/>
        <end position="803"/>
    </location>
</feature>
<feature type="compositionally biased region" description="Polar residues" evidence="4">
    <location>
        <begin position="340"/>
        <end position="349"/>
    </location>
</feature>
<evidence type="ECO:0000256" key="3">
    <source>
        <dbReference type="SAM" id="Coils"/>
    </source>
</evidence>
<accession>A0A820WMJ6</accession>
<evidence type="ECO:0000313" key="7">
    <source>
        <dbReference type="EMBL" id="CAF4519858.1"/>
    </source>
</evidence>
<evidence type="ECO:0000256" key="2">
    <source>
        <dbReference type="ARBA" id="ARBA00022729"/>
    </source>
</evidence>
<evidence type="ECO:0000256" key="4">
    <source>
        <dbReference type="SAM" id="MobiDB-lite"/>
    </source>
</evidence>
<keyword evidence="5" id="KW-0472">Membrane</keyword>
<feature type="domain" description="Thioredoxin" evidence="6">
    <location>
        <begin position="804"/>
        <end position="929"/>
    </location>
</feature>
<keyword evidence="5" id="KW-1133">Transmembrane helix</keyword>
<name>A0A820WMJ6_9BILA</name>
<feature type="coiled-coil region" evidence="3">
    <location>
        <begin position="530"/>
        <end position="564"/>
    </location>
</feature>
<sequence>MDLTIVLLWFLAFSVIVLFLGTLNYFLGRTDSDEIICSKQSQSDTANQQQQQQQTNRSGTSNRRRKNARSANKKRQKAAAAAAAAAASKNLNNDNEYKQEKNATLPKNKIEAEAEEEESLTESSAQSTNEEQDEEEEFADPIAIEEALICSTTAFIQEEKESSSPLKQRNKDKTNPMNSKSPSPIATTSTNATNCSLAPQFSLKQGSIVPSKPKANVAPVKQVMSSTNTANTEFNPSSQVNNSKSIENSSSSYNIYSYSEHSPGLPRFQQQQQQQRQEIDTFATQKFRRKKTATQTKTPSILLDSSTRENDVASLASKQKLIKNAHFELPFQSHQHESFDSNGYSSGSDNLSESPSPMLSNNNSSSLSISAESQCSSKRPDIKPTVSTSNILLDKLVSVFDNVSFSSEELGLILKKLTAKQFSNRQDWQHLLSTKAKNDKTIEHIFEEMYHSQAKILAIELQIEKSRVLELTKTNVEMTNTIKHFQQPNENMAPYQQRIVSHQMQLRRLADENARLLHQLHTYSMMPNSINELKQQQNILDEQLRQISNRNSSLEKEISDGERARKHAAEIYKKADAQKQERIEQMIDDLNKYKKIDKDLGTIRQKHKDLKENLDSKLDEVSNERDELEKYGDQLNRKIQQYEPLKIEYEQLIQNEAETSNLDKLQQELNELKAKNDLLRQRHMMFFNKLLLIGLLIYYYCTIVQSEIIQLTSHNISQYLQDHVTFVKFYANWCPHSKKLEPTWTRFAETKANRDLHVAKIDCSQDALICSDHDIFGYPTLKLFVRGSGARYEGPRQVESLEAFYREKLAEDVNFEDNVATKKPITELTTENFAQMTAKNFAFIVFFAPWCSHCKMFKPVFQELAKQMFNIDGLMFATVDCTMHQSLCERQRIKGYPTLIWFEDGVEKDRYVEARELNRIQNYIELKLKEAKHLVTEAPPAVQYEEEQNDEELSETDNILNIKTFTQGVSFEGYAFVNFGAPWCSHCQKLAPIWNQLAHKFSHHDEIRISRVDCTASESLCRDYGIRAFPTLILFRYGESKVEYSGSRDFDSLYKFLADQIEFFGDEYLFKQDYRIKNE</sequence>
<evidence type="ECO:0000259" key="6">
    <source>
        <dbReference type="PROSITE" id="PS51352"/>
    </source>
</evidence>
<dbReference type="PANTHER" id="PTHR45672">
    <property type="entry name" value="PROTEIN DISULFIDE-ISOMERASE C17H9.14C-RELATED"/>
    <property type="match status" value="1"/>
</dbReference>
<evidence type="ECO:0000256" key="5">
    <source>
        <dbReference type="SAM" id="Phobius"/>
    </source>
</evidence>
<feature type="region of interest" description="Disordered" evidence="4">
    <location>
        <begin position="228"/>
        <end position="247"/>
    </location>
</feature>